<feature type="region of interest" description="Disordered" evidence="2">
    <location>
        <begin position="500"/>
        <end position="527"/>
    </location>
</feature>
<dbReference type="GO" id="GO:1902412">
    <property type="term" value="P:regulation of mitotic cytokinesis"/>
    <property type="evidence" value="ECO:0007669"/>
    <property type="project" value="TreeGrafter"/>
</dbReference>
<name>A0A3B3TG72_9TELE</name>
<feature type="region of interest" description="Disordered" evidence="2">
    <location>
        <begin position="450"/>
        <end position="485"/>
    </location>
</feature>
<feature type="coiled-coil region" evidence="1">
    <location>
        <begin position="540"/>
        <end position="577"/>
    </location>
</feature>
<dbReference type="InterPro" id="IPR026106">
    <property type="entry name" value="MAP9"/>
</dbReference>
<evidence type="ECO:0000313" key="3">
    <source>
        <dbReference type="Ensembl" id="ENSPKIP00000041749.1"/>
    </source>
</evidence>
<feature type="region of interest" description="Disordered" evidence="2">
    <location>
        <begin position="583"/>
        <end position="619"/>
    </location>
</feature>
<dbReference type="GO" id="GO:0090307">
    <property type="term" value="P:mitotic spindle assembly"/>
    <property type="evidence" value="ECO:0007669"/>
    <property type="project" value="TreeGrafter"/>
</dbReference>
<dbReference type="GO" id="GO:0000235">
    <property type="term" value="C:astral microtubule"/>
    <property type="evidence" value="ECO:0007669"/>
    <property type="project" value="TreeGrafter"/>
</dbReference>
<keyword evidence="4" id="KW-1185">Reference proteome</keyword>
<protein>
    <submittedName>
        <fullName evidence="3">Microtubule-associated protein 9</fullName>
    </submittedName>
</protein>
<dbReference type="Proteomes" id="UP000261540">
    <property type="component" value="Unplaced"/>
</dbReference>
<dbReference type="GeneTree" id="ENSGT00730000111184"/>
<feature type="region of interest" description="Disordered" evidence="2">
    <location>
        <begin position="81"/>
        <end position="367"/>
    </location>
</feature>
<dbReference type="RefSeq" id="XP_023654942.1">
    <property type="nucleotide sequence ID" value="XM_023799174.2"/>
</dbReference>
<sequence length="619" mass="71648">MEDMSLGTMLAYTRSRKTSRRTTFQDELQAAISARAQRSTYQERYSYSDDFDDEDDIFKELLHFSKQKKSGALKLEKKKSKINDFRLSDDEDENVKPKRVSFLKTKKKTSSPPPEISEQRESPEPPVDSGPDGSHSDSIQSFHSRSSVLDSKESPTLERGQWKSPSPSPRDTGEVRPETRIVDEEDSSLQPKEPNTFKTSSTGSILEDELPKPKPRQRTLKFPTNTESESLPERPLTSSVSIPLSPTEMDSTRNGAFHNSSPQRAPREDVSVSPKFSAQTFSTEDQLDSSVHQSTPGSVSKESCALEDGEEENSQKNGRSFEEKQEDTADGSQLSASMESSVAEKARERPTSSCTARSQRTQICRPHTAQSRYLGTLKVLDHKAYTKESQAENADSLRATVYQEWLKGKDQKMKETLRVKKQEEKTLAEKKIQEALDKTGEAKASFEAWKEKKAEVTKTKMRAEREKIRRQQMETDEKEEKREEAKKVFEKWKQDQDKCLKEKQQMEKVSGSRLKQKQEEQTETRRRECTSAFSKWSEKKEEIIQEKVKLEHRQKRIKEEEEKYEKEEKSRMALEMYETWMRRKERQRRRERRQKRIDSILLEAPPPWSPPSKTVPYGK</sequence>
<feature type="compositionally biased region" description="Polar residues" evidence="2">
    <location>
        <begin position="351"/>
        <end position="367"/>
    </location>
</feature>
<feature type="compositionally biased region" description="Polar residues" evidence="2">
    <location>
        <begin position="236"/>
        <end position="263"/>
    </location>
</feature>
<dbReference type="AlphaFoldDB" id="A0A3B3TG72"/>
<dbReference type="GeneID" id="111837279"/>
<feature type="compositionally biased region" description="Polar residues" evidence="2">
    <location>
        <begin position="136"/>
        <end position="149"/>
    </location>
</feature>
<dbReference type="CTD" id="79884"/>
<dbReference type="PANTHER" id="PTHR14739">
    <property type="entry name" value="MICROTUBULE-ASSOCIATED PROTEIN 9"/>
    <property type="match status" value="1"/>
</dbReference>
<feature type="compositionally biased region" description="Basic and acidic residues" evidence="2">
    <location>
        <begin position="516"/>
        <end position="527"/>
    </location>
</feature>
<evidence type="ECO:0000256" key="1">
    <source>
        <dbReference type="SAM" id="Coils"/>
    </source>
</evidence>
<feature type="compositionally biased region" description="Basic residues" evidence="2">
    <location>
        <begin position="97"/>
        <end position="109"/>
    </location>
</feature>
<reference evidence="3" key="1">
    <citation type="submission" date="2025-08" db="UniProtKB">
        <authorList>
            <consortium name="Ensembl"/>
        </authorList>
    </citation>
    <scope>IDENTIFICATION</scope>
</reference>
<feature type="compositionally biased region" description="Polar residues" evidence="2">
    <location>
        <begin position="274"/>
        <end position="301"/>
    </location>
</feature>
<proteinExistence type="predicted"/>
<feature type="compositionally biased region" description="Basic and acidic residues" evidence="2">
    <location>
        <begin position="171"/>
        <end position="182"/>
    </location>
</feature>
<dbReference type="Ensembl" id="ENSPKIT00000022788.1">
    <property type="protein sequence ID" value="ENSPKIP00000041749.1"/>
    <property type="gene ID" value="ENSPKIG00000018163.1"/>
</dbReference>
<reference evidence="3" key="2">
    <citation type="submission" date="2025-09" db="UniProtKB">
        <authorList>
            <consortium name="Ensembl"/>
        </authorList>
    </citation>
    <scope>IDENTIFICATION</scope>
</reference>
<feature type="compositionally biased region" description="Polar residues" evidence="2">
    <location>
        <begin position="330"/>
        <end position="340"/>
    </location>
</feature>
<keyword evidence="1" id="KW-0175">Coiled coil</keyword>
<feature type="compositionally biased region" description="Basic residues" evidence="2">
    <location>
        <begin position="583"/>
        <end position="595"/>
    </location>
</feature>
<evidence type="ECO:0000256" key="2">
    <source>
        <dbReference type="SAM" id="MobiDB-lite"/>
    </source>
</evidence>
<dbReference type="GO" id="GO:0008017">
    <property type="term" value="F:microtubule binding"/>
    <property type="evidence" value="ECO:0007669"/>
    <property type="project" value="TreeGrafter"/>
</dbReference>
<dbReference type="GO" id="GO:0000281">
    <property type="term" value="P:mitotic cytokinesis"/>
    <property type="evidence" value="ECO:0007669"/>
    <property type="project" value="InterPro"/>
</dbReference>
<evidence type="ECO:0000313" key="4">
    <source>
        <dbReference type="Proteomes" id="UP000261540"/>
    </source>
</evidence>
<organism evidence="3 4">
    <name type="scientific">Paramormyrops kingsleyae</name>
    <dbReference type="NCBI Taxonomy" id="1676925"/>
    <lineage>
        <taxon>Eukaryota</taxon>
        <taxon>Metazoa</taxon>
        <taxon>Chordata</taxon>
        <taxon>Craniata</taxon>
        <taxon>Vertebrata</taxon>
        <taxon>Euteleostomi</taxon>
        <taxon>Actinopterygii</taxon>
        <taxon>Neopterygii</taxon>
        <taxon>Teleostei</taxon>
        <taxon>Osteoglossocephala</taxon>
        <taxon>Osteoglossomorpha</taxon>
        <taxon>Osteoglossiformes</taxon>
        <taxon>Mormyridae</taxon>
        <taxon>Paramormyrops</taxon>
    </lineage>
</organism>
<accession>A0A3B3TG72</accession>
<dbReference type="PANTHER" id="PTHR14739:SF9">
    <property type="entry name" value="MICROTUBULE-ASSOCIATED PROTEIN 9"/>
    <property type="match status" value="1"/>
</dbReference>